<evidence type="ECO:0000256" key="1">
    <source>
        <dbReference type="ARBA" id="ARBA00008791"/>
    </source>
</evidence>
<evidence type="ECO:0000259" key="2">
    <source>
        <dbReference type="Pfam" id="PF00582"/>
    </source>
</evidence>
<dbReference type="OrthoDB" id="105697at2157"/>
<feature type="domain" description="UspA" evidence="2">
    <location>
        <begin position="1"/>
        <end position="142"/>
    </location>
</feature>
<dbReference type="PRINTS" id="PR01438">
    <property type="entry name" value="UNVRSLSTRESS"/>
</dbReference>
<keyword evidence="4" id="KW-1185">Reference proteome</keyword>
<dbReference type="AlphaFoldDB" id="A0A1I6HAM0"/>
<evidence type="ECO:0000313" key="4">
    <source>
        <dbReference type="Proteomes" id="UP000243250"/>
    </source>
</evidence>
<gene>
    <name evidence="3" type="ORF">SAMN04488124_1993</name>
</gene>
<protein>
    <submittedName>
        <fullName evidence="3">Nucleotide-binding universal stress protein, UspA family</fullName>
    </submittedName>
</protein>
<dbReference type="EMBL" id="FOYS01000003">
    <property type="protein sequence ID" value="SFR51546.1"/>
    <property type="molecule type" value="Genomic_DNA"/>
</dbReference>
<dbReference type="STRING" id="555875.SAMN04488124_1993"/>
<dbReference type="Pfam" id="PF00582">
    <property type="entry name" value="Usp"/>
    <property type="match status" value="1"/>
</dbReference>
<evidence type="ECO:0000313" key="3">
    <source>
        <dbReference type="EMBL" id="SFR51546.1"/>
    </source>
</evidence>
<dbReference type="InterPro" id="IPR014729">
    <property type="entry name" value="Rossmann-like_a/b/a_fold"/>
</dbReference>
<dbReference type="InterPro" id="IPR006015">
    <property type="entry name" value="Universal_stress_UspA"/>
</dbReference>
<dbReference type="Gene3D" id="3.40.50.620">
    <property type="entry name" value="HUPs"/>
    <property type="match status" value="1"/>
</dbReference>
<dbReference type="CDD" id="cd00293">
    <property type="entry name" value="USP-like"/>
    <property type="match status" value="1"/>
</dbReference>
<dbReference type="Proteomes" id="UP000243250">
    <property type="component" value="Unassembled WGS sequence"/>
</dbReference>
<proteinExistence type="inferred from homology"/>
<dbReference type="InterPro" id="IPR006016">
    <property type="entry name" value="UspA"/>
</dbReference>
<dbReference type="PANTHER" id="PTHR46268">
    <property type="entry name" value="STRESS RESPONSE PROTEIN NHAX"/>
    <property type="match status" value="1"/>
</dbReference>
<accession>A0A1I6HAM0</accession>
<dbReference type="RefSeq" id="WP_089880062.1">
    <property type="nucleotide sequence ID" value="NZ_FOYS01000003.1"/>
</dbReference>
<name>A0A1I6HAM0_9EURY</name>
<sequence>MYDDVLILTDGSEASDTALSHRIAITSSTGATVHLLHVVGVGIEMSASGVGDVADELTETLDEETKEAVGRAEKKANEAGVTSERVVLEGVPEDAIRQYSTDHGIDLVVVGESEDSTLSERFFGTTTDEVVQSAPVSTLVARD</sequence>
<reference evidence="4" key="1">
    <citation type="submission" date="2016-10" db="EMBL/GenBank/DDBJ databases">
        <authorList>
            <person name="Varghese N."/>
            <person name="Submissions S."/>
        </authorList>
    </citation>
    <scope>NUCLEOTIDE SEQUENCE [LARGE SCALE GENOMIC DNA]</scope>
    <source>
        <strain evidence="4">CGMCC 1.8711</strain>
    </source>
</reference>
<dbReference type="SUPFAM" id="SSF52402">
    <property type="entry name" value="Adenine nucleotide alpha hydrolases-like"/>
    <property type="match status" value="1"/>
</dbReference>
<comment type="similarity">
    <text evidence="1">Belongs to the universal stress protein A family.</text>
</comment>
<dbReference type="PANTHER" id="PTHR46268:SF6">
    <property type="entry name" value="UNIVERSAL STRESS PROTEIN UP12"/>
    <property type="match status" value="1"/>
</dbReference>
<organism evidence="3 4">
    <name type="scientific">Halogeometricum limi</name>
    <dbReference type="NCBI Taxonomy" id="555875"/>
    <lineage>
        <taxon>Archaea</taxon>
        <taxon>Methanobacteriati</taxon>
        <taxon>Methanobacteriota</taxon>
        <taxon>Stenosarchaea group</taxon>
        <taxon>Halobacteria</taxon>
        <taxon>Halobacteriales</taxon>
        <taxon>Haloferacaceae</taxon>
        <taxon>Halogeometricum</taxon>
    </lineage>
</organism>